<gene>
    <name evidence="8" type="ORF">PBT88_03105</name>
</gene>
<protein>
    <submittedName>
        <fullName evidence="8">MFS transporter</fullName>
    </submittedName>
</protein>
<dbReference type="SUPFAM" id="SSF103473">
    <property type="entry name" value="MFS general substrate transporter"/>
    <property type="match status" value="1"/>
</dbReference>
<evidence type="ECO:0000256" key="6">
    <source>
        <dbReference type="ARBA" id="ARBA00023136"/>
    </source>
</evidence>
<keyword evidence="9" id="KW-1185">Reference proteome</keyword>
<keyword evidence="4 7" id="KW-0812">Transmembrane</keyword>
<feature type="transmembrane region" description="Helical" evidence="7">
    <location>
        <begin position="223"/>
        <end position="245"/>
    </location>
</feature>
<dbReference type="Proteomes" id="UP001210865">
    <property type="component" value="Chromosome"/>
</dbReference>
<name>A0ABY7NT68_9SPHN</name>
<keyword evidence="6 7" id="KW-0472">Membrane</keyword>
<evidence type="ECO:0000256" key="2">
    <source>
        <dbReference type="ARBA" id="ARBA00022448"/>
    </source>
</evidence>
<evidence type="ECO:0000256" key="7">
    <source>
        <dbReference type="SAM" id="Phobius"/>
    </source>
</evidence>
<feature type="transmembrane region" description="Helical" evidence="7">
    <location>
        <begin position="176"/>
        <end position="198"/>
    </location>
</feature>
<keyword evidence="5 7" id="KW-1133">Transmembrane helix</keyword>
<feature type="transmembrane region" description="Helical" evidence="7">
    <location>
        <begin position="332"/>
        <end position="355"/>
    </location>
</feature>
<feature type="transmembrane region" description="Helical" evidence="7">
    <location>
        <begin position="376"/>
        <end position="395"/>
    </location>
</feature>
<evidence type="ECO:0000256" key="4">
    <source>
        <dbReference type="ARBA" id="ARBA00022692"/>
    </source>
</evidence>
<evidence type="ECO:0000256" key="5">
    <source>
        <dbReference type="ARBA" id="ARBA00022989"/>
    </source>
</evidence>
<dbReference type="CDD" id="cd06173">
    <property type="entry name" value="MFS_MefA_like"/>
    <property type="match status" value="1"/>
</dbReference>
<accession>A0ABY7NT68</accession>
<dbReference type="InterPro" id="IPR036259">
    <property type="entry name" value="MFS_trans_sf"/>
</dbReference>
<evidence type="ECO:0000313" key="8">
    <source>
        <dbReference type="EMBL" id="WBO23144.1"/>
    </source>
</evidence>
<dbReference type="Gene3D" id="1.20.1250.20">
    <property type="entry name" value="MFS general substrate transporter like domains"/>
    <property type="match status" value="1"/>
</dbReference>
<dbReference type="EMBL" id="CP115174">
    <property type="protein sequence ID" value="WBO23144.1"/>
    <property type="molecule type" value="Genomic_DNA"/>
</dbReference>
<evidence type="ECO:0000256" key="3">
    <source>
        <dbReference type="ARBA" id="ARBA00022475"/>
    </source>
</evidence>
<comment type="subcellular location">
    <subcellularLocation>
        <location evidence="1">Cell membrane</location>
        <topology evidence="1">Multi-pass membrane protein</topology>
    </subcellularLocation>
</comment>
<evidence type="ECO:0000256" key="1">
    <source>
        <dbReference type="ARBA" id="ARBA00004651"/>
    </source>
</evidence>
<dbReference type="RefSeq" id="WP_270077779.1">
    <property type="nucleotide sequence ID" value="NZ_CP115174.1"/>
</dbReference>
<feature type="transmembrane region" description="Helical" evidence="7">
    <location>
        <begin position="289"/>
        <end position="312"/>
    </location>
</feature>
<keyword evidence="2" id="KW-0813">Transport</keyword>
<feature type="transmembrane region" description="Helical" evidence="7">
    <location>
        <begin position="401"/>
        <end position="418"/>
    </location>
</feature>
<feature type="transmembrane region" description="Helical" evidence="7">
    <location>
        <begin position="51"/>
        <end position="73"/>
    </location>
</feature>
<dbReference type="PANTHER" id="PTHR43266:SF2">
    <property type="entry name" value="MAJOR FACILITATOR SUPERFAMILY (MFS) PROFILE DOMAIN-CONTAINING PROTEIN"/>
    <property type="match status" value="1"/>
</dbReference>
<organism evidence="8 9">
    <name type="scientific">Sphingomonas abietis</name>
    <dbReference type="NCBI Taxonomy" id="3012344"/>
    <lineage>
        <taxon>Bacteria</taxon>
        <taxon>Pseudomonadati</taxon>
        <taxon>Pseudomonadota</taxon>
        <taxon>Alphaproteobacteria</taxon>
        <taxon>Sphingomonadales</taxon>
        <taxon>Sphingomonadaceae</taxon>
        <taxon>Sphingomonas</taxon>
    </lineage>
</organism>
<feature type="transmembrane region" description="Helical" evidence="7">
    <location>
        <begin position="257"/>
        <end position="277"/>
    </location>
</feature>
<proteinExistence type="predicted"/>
<dbReference type="Pfam" id="PF07690">
    <property type="entry name" value="MFS_1"/>
    <property type="match status" value="1"/>
</dbReference>
<evidence type="ECO:0000313" key="9">
    <source>
        <dbReference type="Proteomes" id="UP001210865"/>
    </source>
</evidence>
<keyword evidence="3" id="KW-1003">Cell membrane</keyword>
<dbReference type="PANTHER" id="PTHR43266">
    <property type="entry name" value="MACROLIDE-EFFLUX PROTEIN"/>
    <property type="match status" value="1"/>
</dbReference>
<sequence>MAAPQLRLLGTRRFLPLFATQFLGAFNDNLYRSAMLFFVAFNLYRQDGTDAALIAVISSGVFILPYFLFSSIAGQLADRIDKARIARIVKIAEIVIMAVGVVALDGGSLMLMMAVLFAMGVHSTIFGPVKYAMLPQHLAADELMGGTGLVEAGTFLAILAGQLAGGLLATTDATHAMLAVAVIGLAASLFIPAAPAAADRPAVEPNLIASTARIVGHARAEKGLFRAVLGITWFFSLGAVLTQQFVPLVGQLGATQAVGALFLGLFSVGVAIGSLAVSQLLGGAISARYGPASALVLALAVIDLGLTVRGMMPSSLPAATPADIPAFLATAGSWHLVIDLLVIAIAGGIYIVPLYALLQTLGDPASRSRDVAANNIVNAAGMVAISLAVTLILALGAGSAGLFLMLGGFGLVVALASYRAPIAPPVPRG</sequence>
<reference evidence="8 9" key="1">
    <citation type="submission" date="2022-12" db="EMBL/GenBank/DDBJ databases">
        <title>Sphingomonas abieness sp. nov., an endophytic bacterium isolated from Abies koreana.</title>
        <authorList>
            <person name="Jiang L."/>
            <person name="Lee J."/>
        </authorList>
    </citation>
    <scope>NUCLEOTIDE SEQUENCE [LARGE SCALE GENOMIC DNA]</scope>
    <source>
        <strain evidence="9">PAMB 00755</strain>
    </source>
</reference>
<dbReference type="InterPro" id="IPR011701">
    <property type="entry name" value="MFS"/>
</dbReference>